<comment type="caution">
    <text evidence="2">The sequence shown here is derived from an EMBL/GenBank/DDBJ whole genome shotgun (WGS) entry which is preliminary data.</text>
</comment>
<evidence type="ECO:0000256" key="1">
    <source>
        <dbReference type="SAM" id="MobiDB-lite"/>
    </source>
</evidence>
<proteinExistence type="predicted"/>
<dbReference type="EMBL" id="LSRX01005431">
    <property type="protein sequence ID" value="OLP73460.1"/>
    <property type="molecule type" value="Genomic_DNA"/>
</dbReference>
<sequence length="55" mass="6275">EYRRVTQSVKPIATNLLRPHMENLETKMRWRRNPGIGEDDPAAGGMVRGDQILEA</sequence>
<evidence type="ECO:0000313" key="3">
    <source>
        <dbReference type="Proteomes" id="UP000186817"/>
    </source>
</evidence>
<evidence type="ECO:0000313" key="2">
    <source>
        <dbReference type="EMBL" id="OLP73460.1"/>
    </source>
</evidence>
<feature type="region of interest" description="Disordered" evidence="1">
    <location>
        <begin position="31"/>
        <end position="55"/>
    </location>
</feature>
<dbReference type="Proteomes" id="UP000186817">
    <property type="component" value="Unassembled WGS sequence"/>
</dbReference>
<protein>
    <submittedName>
        <fullName evidence="2">Uncharacterized protein</fullName>
    </submittedName>
</protein>
<feature type="non-terminal residue" evidence="2">
    <location>
        <position position="1"/>
    </location>
</feature>
<keyword evidence="3" id="KW-1185">Reference proteome</keyword>
<dbReference type="AlphaFoldDB" id="A0A1Q9BS82"/>
<gene>
    <name evidence="2" type="ORF">AK812_SmicGene47293</name>
</gene>
<name>A0A1Q9BS82_SYMMI</name>
<accession>A0A1Q9BS82</accession>
<organism evidence="2 3">
    <name type="scientific">Symbiodinium microadriaticum</name>
    <name type="common">Dinoflagellate</name>
    <name type="synonym">Zooxanthella microadriatica</name>
    <dbReference type="NCBI Taxonomy" id="2951"/>
    <lineage>
        <taxon>Eukaryota</taxon>
        <taxon>Sar</taxon>
        <taxon>Alveolata</taxon>
        <taxon>Dinophyceae</taxon>
        <taxon>Suessiales</taxon>
        <taxon>Symbiodiniaceae</taxon>
        <taxon>Symbiodinium</taxon>
    </lineage>
</organism>
<reference evidence="2 3" key="1">
    <citation type="submission" date="2016-02" db="EMBL/GenBank/DDBJ databases">
        <title>Genome analysis of coral dinoflagellate symbionts highlights evolutionary adaptations to a symbiotic lifestyle.</title>
        <authorList>
            <person name="Aranda M."/>
            <person name="Li Y."/>
            <person name="Liew Y.J."/>
            <person name="Baumgarten S."/>
            <person name="Simakov O."/>
            <person name="Wilson M."/>
            <person name="Piel J."/>
            <person name="Ashoor H."/>
            <person name="Bougouffa S."/>
            <person name="Bajic V.B."/>
            <person name="Ryu T."/>
            <person name="Ravasi T."/>
            <person name="Bayer T."/>
            <person name="Micklem G."/>
            <person name="Kim H."/>
            <person name="Bhak J."/>
            <person name="Lajeunesse T.C."/>
            <person name="Voolstra C.R."/>
        </authorList>
    </citation>
    <scope>NUCLEOTIDE SEQUENCE [LARGE SCALE GENOMIC DNA]</scope>
    <source>
        <strain evidence="2 3">CCMP2467</strain>
    </source>
</reference>